<accession>A0AAJ0EMF1</accession>
<dbReference type="EMBL" id="JAHMHQ010000002">
    <property type="protein sequence ID" value="KAK1654393.1"/>
    <property type="molecule type" value="Genomic_DNA"/>
</dbReference>
<protein>
    <recommendedName>
        <fullName evidence="5">Secreted protein</fullName>
    </recommendedName>
</protein>
<gene>
    <name evidence="3" type="ORF">BDP81DRAFT_415601</name>
</gene>
<reference evidence="3" key="1">
    <citation type="submission" date="2021-06" db="EMBL/GenBank/DDBJ databases">
        <title>Comparative genomics, transcriptomics and evolutionary studies reveal genomic signatures of adaptation to plant cell wall in hemibiotrophic fungi.</title>
        <authorList>
            <consortium name="DOE Joint Genome Institute"/>
            <person name="Baroncelli R."/>
            <person name="Diaz J.F."/>
            <person name="Benocci T."/>
            <person name="Peng M."/>
            <person name="Battaglia E."/>
            <person name="Haridas S."/>
            <person name="Andreopoulos W."/>
            <person name="Labutti K."/>
            <person name="Pangilinan J."/>
            <person name="Floch G.L."/>
            <person name="Makela M.R."/>
            <person name="Henrissat B."/>
            <person name="Grigoriev I.V."/>
            <person name="Crouch J.A."/>
            <person name="De Vries R.P."/>
            <person name="Sukno S.A."/>
            <person name="Thon M.R."/>
        </authorList>
    </citation>
    <scope>NUCLEOTIDE SEQUENCE</scope>
    <source>
        <strain evidence="3">CBS 102054</strain>
    </source>
</reference>
<dbReference type="AlphaFoldDB" id="A0AAJ0EMF1"/>
<organism evidence="3 4">
    <name type="scientific">Colletotrichum phormii</name>
    <dbReference type="NCBI Taxonomy" id="359342"/>
    <lineage>
        <taxon>Eukaryota</taxon>
        <taxon>Fungi</taxon>
        <taxon>Dikarya</taxon>
        <taxon>Ascomycota</taxon>
        <taxon>Pezizomycotina</taxon>
        <taxon>Sordariomycetes</taxon>
        <taxon>Hypocreomycetidae</taxon>
        <taxon>Glomerellales</taxon>
        <taxon>Glomerellaceae</taxon>
        <taxon>Colletotrichum</taxon>
        <taxon>Colletotrichum acutatum species complex</taxon>
    </lineage>
</organism>
<dbReference type="Proteomes" id="UP001243989">
    <property type="component" value="Unassembled WGS sequence"/>
</dbReference>
<evidence type="ECO:0008006" key="5">
    <source>
        <dbReference type="Google" id="ProtNLM"/>
    </source>
</evidence>
<sequence length="108" mass="12151">MGSTQKSRAGTYHGFLLLLLLLGLQKDYWQQVAIKKNDDGWRRQTFHLTHRSECVLIFCAHLGNWPFVFVYMCCVLKYPGIVTRPANGSPVDRGKGPSHVCNGTARTA</sequence>
<feature type="region of interest" description="Disordered" evidence="1">
    <location>
        <begin position="87"/>
        <end position="108"/>
    </location>
</feature>
<feature type="signal peptide" evidence="2">
    <location>
        <begin position="1"/>
        <end position="29"/>
    </location>
</feature>
<feature type="chain" id="PRO_5042553108" description="Secreted protein" evidence="2">
    <location>
        <begin position="30"/>
        <end position="108"/>
    </location>
</feature>
<keyword evidence="2" id="KW-0732">Signal</keyword>
<evidence type="ECO:0000256" key="1">
    <source>
        <dbReference type="SAM" id="MobiDB-lite"/>
    </source>
</evidence>
<keyword evidence="4" id="KW-1185">Reference proteome</keyword>
<evidence type="ECO:0000313" key="4">
    <source>
        <dbReference type="Proteomes" id="UP001243989"/>
    </source>
</evidence>
<dbReference type="GeneID" id="85474331"/>
<proteinExistence type="predicted"/>
<name>A0AAJ0EMF1_9PEZI</name>
<evidence type="ECO:0000313" key="3">
    <source>
        <dbReference type="EMBL" id="KAK1654393.1"/>
    </source>
</evidence>
<comment type="caution">
    <text evidence="3">The sequence shown here is derived from an EMBL/GenBank/DDBJ whole genome shotgun (WGS) entry which is preliminary data.</text>
</comment>
<evidence type="ECO:0000256" key="2">
    <source>
        <dbReference type="SAM" id="SignalP"/>
    </source>
</evidence>
<dbReference type="RefSeq" id="XP_060450437.1">
    <property type="nucleotide sequence ID" value="XM_060589469.1"/>
</dbReference>